<evidence type="ECO:0000256" key="17">
    <source>
        <dbReference type="ARBA" id="ARBA00023014"/>
    </source>
</evidence>
<keyword evidence="8" id="KW-0808">Transferase</keyword>
<dbReference type="FunFam" id="3.40.5.90:FF:000001">
    <property type="entry name" value="CDGSH iron-sulfur domain-containing protein 1"/>
    <property type="match status" value="1"/>
</dbReference>
<feature type="domain" description="Iron-binding zinc finger CDGSH type" evidence="24">
    <location>
        <begin position="626"/>
        <end position="664"/>
    </location>
</feature>
<name>A0A915M793_MELJA</name>
<comment type="similarity">
    <text evidence="3">Belongs to the mitochondrial carrier (TC 2.A.29) family.</text>
</comment>
<keyword evidence="19" id="KW-0496">Mitochondrion</keyword>
<dbReference type="AlphaFoldDB" id="A0A915M793"/>
<dbReference type="InterPro" id="IPR018967">
    <property type="entry name" value="FeS-contain_CDGSH-typ"/>
</dbReference>
<dbReference type="InterPro" id="IPR029063">
    <property type="entry name" value="SAM-dependent_MTases_sf"/>
</dbReference>
<feature type="repeat" description="Solcar" evidence="22">
    <location>
        <begin position="360"/>
        <end position="444"/>
    </location>
</feature>
<dbReference type="SUPFAM" id="SSF53335">
    <property type="entry name" value="S-adenosyl-L-methionine-dependent methyltransferases"/>
    <property type="match status" value="1"/>
</dbReference>
<keyword evidence="6" id="KW-0410">Iron transport</keyword>
<evidence type="ECO:0000256" key="7">
    <source>
        <dbReference type="ARBA" id="ARBA00022603"/>
    </source>
</evidence>
<organism evidence="25 26">
    <name type="scientific">Meloidogyne javanica</name>
    <name type="common">Root-knot nematode worm</name>
    <dbReference type="NCBI Taxonomy" id="6303"/>
    <lineage>
        <taxon>Eukaryota</taxon>
        <taxon>Metazoa</taxon>
        <taxon>Ecdysozoa</taxon>
        <taxon>Nematoda</taxon>
        <taxon>Chromadorea</taxon>
        <taxon>Rhabditida</taxon>
        <taxon>Tylenchina</taxon>
        <taxon>Tylenchomorpha</taxon>
        <taxon>Tylenchoidea</taxon>
        <taxon>Meloidogynidae</taxon>
        <taxon>Meloidogyninae</taxon>
        <taxon>Meloidogyne</taxon>
        <taxon>Meloidogyne incognita group</taxon>
    </lineage>
</organism>
<dbReference type="Pfam" id="PF02390">
    <property type="entry name" value="Methyltransf_4"/>
    <property type="match status" value="1"/>
</dbReference>
<evidence type="ECO:0000256" key="16">
    <source>
        <dbReference type="ARBA" id="ARBA00023004"/>
    </source>
</evidence>
<keyword evidence="15 23" id="KW-1133">Transmembrane helix</keyword>
<dbReference type="Pfam" id="PF00153">
    <property type="entry name" value="Mito_carr"/>
    <property type="match status" value="3"/>
</dbReference>
<dbReference type="Gene3D" id="3.40.5.90">
    <property type="entry name" value="CDGSH iron-sulfur domain, mitoNEET-type"/>
    <property type="match status" value="1"/>
</dbReference>
<evidence type="ECO:0000256" key="18">
    <source>
        <dbReference type="ARBA" id="ARBA00023065"/>
    </source>
</evidence>
<comment type="catalytic activity">
    <reaction evidence="1">
        <text>guanosine(46) in tRNA + S-adenosyl-L-methionine = N(7)-methylguanosine(46) in tRNA + S-adenosyl-L-homocysteine</text>
        <dbReference type="Rhea" id="RHEA:42708"/>
        <dbReference type="Rhea" id="RHEA-COMP:10188"/>
        <dbReference type="Rhea" id="RHEA-COMP:10189"/>
        <dbReference type="ChEBI" id="CHEBI:57856"/>
        <dbReference type="ChEBI" id="CHEBI:59789"/>
        <dbReference type="ChEBI" id="CHEBI:74269"/>
        <dbReference type="ChEBI" id="CHEBI:74480"/>
        <dbReference type="EC" id="2.1.1.33"/>
    </reaction>
</comment>
<dbReference type="InterPro" id="IPR018108">
    <property type="entry name" value="MCP_transmembrane"/>
</dbReference>
<keyword evidence="17" id="KW-0411">Iron-sulfur</keyword>
<dbReference type="SUPFAM" id="SSF103506">
    <property type="entry name" value="Mitochondrial carrier"/>
    <property type="match status" value="1"/>
</dbReference>
<keyword evidence="18" id="KW-0406">Ion transport</keyword>
<evidence type="ECO:0000256" key="21">
    <source>
        <dbReference type="ARBA" id="ARBA00034078"/>
    </source>
</evidence>
<proteinExistence type="inferred from homology"/>
<dbReference type="GO" id="GO:0051537">
    <property type="term" value="F:2 iron, 2 sulfur cluster binding"/>
    <property type="evidence" value="ECO:0007669"/>
    <property type="project" value="UniProtKB-KW"/>
</dbReference>
<keyword evidence="16" id="KW-0408">Iron</keyword>
<dbReference type="GO" id="GO:0046872">
    <property type="term" value="F:metal ion binding"/>
    <property type="evidence" value="ECO:0007669"/>
    <property type="project" value="UniProtKB-KW"/>
</dbReference>
<dbReference type="FunFam" id="1.50.40.10:FF:000029">
    <property type="entry name" value="Solute carrier family 25 member 28"/>
    <property type="match status" value="1"/>
</dbReference>
<keyword evidence="7" id="KW-0489">Methyltransferase</keyword>
<dbReference type="GO" id="GO:0008176">
    <property type="term" value="F:tRNA (guanine(46)-N7)-methyltransferase activity"/>
    <property type="evidence" value="ECO:0007669"/>
    <property type="project" value="UniProtKB-EC"/>
</dbReference>
<keyword evidence="14" id="KW-0999">Mitochondrion inner membrane</keyword>
<evidence type="ECO:0000256" key="1">
    <source>
        <dbReference type="ARBA" id="ARBA00000142"/>
    </source>
</evidence>
<evidence type="ECO:0000256" key="22">
    <source>
        <dbReference type="PROSITE-ProRule" id="PRU00282"/>
    </source>
</evidence>
<comment type="cofactor">
    <cofactor evidence="21">
        <name>[2Fe-2S] cluster</name>
        <dbReference type="ChEBI" id="CHEBI:190135"/>
    </cofactor>
</comment>
<dbReference type="Proteomes" id="UP000887561">
    <property type="component" value="Unplaced"/>
</dbReference>
<dbReference type="Gene3D" id="3.40.50.150">
    <property type="entry name" value="Vaccinia Virus protein VP39"/>
    <property type="match status" value="1"/>
</dbReference>
<evidence type="ECO:0000256" key="15">
    <source>
        <dbReference type="ARBA" id="ARBA00022989"/>
    </source>
</evidence>
<accession>A0A915M793</accession>
<evidence type="ECO:0000256" key="8">
    <source>
        <dbReference type="ARBA" id="ARBA00022679"/>
    </source>
</evidence>
<dbReference type="PROSITE" id="PS50920">
    <property type="entry name" value="SOLCAR"/>
    <property type="match status" value="3"/>
</dbReference>
<evidence type="ECO:0000256" key="19">
    <source>
        <dbReference type="ARBA" id="ARBA00023128"/>
    </source>
</evidence>
<sequence length="679" mass="76419">MDENIPNCSQLTNESNNQSIHYPQKRFYRQRAHSNPMSDHDLVYPLSPEKMDWSQLFSSPSSNCLPQFADIGCGYGGLLVRLSPIFPDIMMVSDFVQDRIKALREQNTSKYGNICCVRSNAMKNITNFFFKGQLDKICRVLGHLIMSNGLSYDSVQKAIEVKETMVKLQELNPKHEELPLIKGLLYYHVSSPNWFLKQLLKRLCGTKLKELISGASYKKALLAFRMFLHKGHYGVEFRYGQLIMSEQSSGIVEWDYESLGLSYSVPVHMAAGAVAGMAEHCVMFPLDSVKTRIQSLCPCPEWECPTPFHGVASIAKREGFRRTLRGINAVAFGSIPAHALYFTFYEKVKGMLTGNTYGHSNTVSYAMAGVAATVVHDLIMNPAEVIKQRMQMHYSPYGGSLECVRCIYKTEGISAFYRSYSTQLLMNIPFQAVHFMSYEFWQQLINPSHRYDPKSHLLSGGLSGGLAAALTTPLDCIKTVLNTQQSPQPLLDQRGSILYFGGSYRGVFDAIWSIYSNRGFLGFFSGIQARVLYQMPATALSWSAYELFKYLLGERTCVDIYSKNGFYIWKKMSNSTFPTDALGKAQIALAITFLAGGLTIGYIIGRRTGLAFAVRHNKRISLEKDKIADKVDLEDIGDKKVFCRCWQSKKFPFCDGSHMAHNKETGDNIGPLIIQKRAS</sequence>
<keyword evidence="12" id="KW-0001">2Fe-2S</keyword>
<evidence type="ECO:0000256" key="2">
    <source>
        <dbReference type="ARBA" id="ARBA00004448"/>
    </source>
</evidence>
<keyword evidence="13" id="KW-0479">Metal-binding</keyword>
<evidence type="ECO:0000256" key="3">
    <source>
        <dbReference type="ARBA" id="ARBA00006375"/>
    </source>
</evidence>
<dbReference type="GO" id="GO:0015093">
    <property type="term" value="F:ferrous iron transmembrane transporter activity"/>
    <property type="evidence" value="ECO:0007669"/>
    <property type="project" value="TreeGrafter"/>
</dbReference>
<evidence type="ECO:0000313" key="25">
    <source>
        <dbReference type="Proteomes" id="UP000887561"/>
    </source>
</evidence>
<dbReference type="PANTHER" id="PTHR45758:SF20">
    <property type="entry name" value="MITOFERRIN-2"/>
    <property type="match status" value="1"/>
</dbReference>
<evidence type="ECO:0000256" key="20">
    <source>
        <dbReference type="ARBA" id="ARBA00023136"/>
    </source>
</evidence>
<feature type="transmembrane region" description="Helical" evidence="23">
    <location>
        <begin position="587"/>
        <end position="605"/>
    </location>
</feature>
<evidence type="ECO:0000256" key="11">
    <source>
        <dbReference type="ARBA" id="ARBA00022694"/>
    </source>
</evidence>
<keyword evidence="25" id="KW-1185">Reference proteome</keyword>
<dbReference type="InterPro" id="IPR003358">
    <property type="entry name" value="tRNA_(Gua-N-7)_MeTrfase_Trmb"/>
</dbReference>
<keyword evidence="11" id="KW-0819">tRNA processing</keyword>
<evidence type="ECO:0000313" key="26">
    <source>
        <dbReference type="WBParaSite" id="scaffold3010_cov208.g5819"/>
    </source>
</evidence>
<dbReference type="SMART" id="SM00704">
    <property type="entry name" value="ZnF_CDGSH"/>
    <property type="match status" value="1"/>
</dbReference>
<feature type="repeat" description="Solcar" evidence="22">
    <location>
        <begin position="263"/>
        <end position="351"/>
    </location>
</feature>
<feature type="repeat" description="Solcar" evidence="22">
    <location>
        <begin position="455"/>
        <end position="551"/>
    </location>
</feature>
<comment type="subcellular location">
    <subcellularLocation>
        <location evidence="2">Mitochondrion inner membrane</location>
        <topology evidence="2">Multi-pass membrane protein</topology>
    </subcellularLocation>
</comment>
<evidence type="ECO:0000256" key="12">
    <source>
        <dbReference type="ARBA" id="ARBA00022714"/>
    </source>
</evidence>
<evidence type="ECO:0000256" key="9">
    <source>
        <dbReference type="ARBA" id="ARBA00022691"/>
    </source>
</evidence>
<dbReference type="InterPro" id="IPR023395">
    <property type="entry name" value="MCP_dom_sf"/>
</dbReference>
<dbReference type="WBParaSite" id="scaffold3010_cov208.g5819">
    <property type="protein sequence ID" value="scaffold3010_cov208.g5819"/>
    <property type="gene ID" value="scaffold3010_cov208.g5819"/>
</dbReference>
<keyword evidence="5" id="KW-0813">Transport</keyword>
<evidence type="ECO:0000256" key="6">
    <source>
        <dbReference type="ARBA" id="ARBA00022496"/>
    </source>
</evidence>
<evidence type="ECO:0000256" key="23">
    <source>
        <dbReference type="SAM" id="Phobius"/>
    </source>
</evidence>
<protein>
    <recommendedName>
        <fullName evidence="4">tRNA (guanine(46)-N(7))-methyltransferase</fullName>
        <ecNumber evidence="4">2.1.1.33</ecNumber>
    </recommendedName>
</protein>
<evidence type="ECO:0000256" key="5">
    <source>
        <dbReference type="ARBA" id="ARBA00022448"/>
    </source>
</evidence>
<dbReference type="InterPro" id="IPR042216">
    <property type="entry name" value="MitoNEET_CISD"/>
</dbReference>
<evidence type="ECO:0000256" key="10">
    <source>
        <dbReference type="ARBA" id="ARBA00022692"/>
    </source>
</evidence>
<keyword evidence="10 22" id="KW-0812">Transmembrane</keyword>
<dbReference type="GO" id="GO:0048250">
    <property type="term" value="P:iron import into the mitochondrion"/>
    <property type="evidence" value="ECO:0007669"/>
    <property type="project" value="TreeGrafter"/>
</dbReference>
<dbReference type="Gene3D" id="1.50.40.10">
    <property type="entry name" value="Mitochondrial carrier domain"/>
    <property type="match status" value="2"/>
</dbReference>
<evidence type="ECO:0000259" key="24">
    <source>
        <dbReference type="SMART" id="SM00704"/>
    </source>
</evidence>
<dbReference type="GO" id="GO:0005743">
    <property type="term" value="C:mitochondrial inner membrane"/>
    <property type="evidence" value="ECO:0007669"/>
    <property type="project" value="UniProtKB-SubCell"/>
</dbReference>
<evidence type="ECO:0000256" key="14">
    <source>
        <dbReference type="ARBA" id="ARBA00022792"/>
    </source>
</evidence>
<dbReference type="Pfam" id="PF09360">
    <property type="entry name" value="zf-CDGSH"/>
    <property type="match status" value="1"/>
</dbReference>
<dbReference type="EC" id="2.1.1.33" evidence="4"/>
<keyword evidence="9" id="KW-0949">S-adenosyl-L-methionine</keyword>
<evidence type="ECO:0000256" key="13">
    <source>
        <dbReference type="ARBA" id="ARBA00022723"/>
    </source>
</evidence>
<reference evidence="26" key="1">
    <citation type="submission" date="2022-11" db="UniProtKB">
        <authorList>
            <consortium name="WormBaseParasite"/>
        </authorList>
    </citation>
    <scope>IDENTIFICATION</scope>
</reference>
<dbReference type="PANTHER" id="PTHR45758">
    <property type="entry name" value="MITOFERRIN-1-RELATED"/>
    <property type="match status" value="1"/>
</dbReference>
<evidence type="ECO:0000256" key="4">
    <source>
        <dbReference type="ARBA" id="ARBA00011977"/>
    </source>
</evidence>
<keyword evidence="20 22" id="KW-0472">Membrane</keyword>